<dbReference type="EMBL" id="ATNM01000049">
    <property type="protein sequence ID" value="EPR70195.1"/>
    <property type="molecule type" value="Genomic_DNA"/>
</dbReference>
<organism evidence="1 2">
    <name type="scientific">Cyclobacterium qasimii M12-11B</name>
    <dbReference type="NCBI Taxonomy" id="641524"/>
    <lineage>
        <taxon>Bacteria</taxon>
        <taxon>Pseudomonadati</taxon>
        <taxon>Bacteroidota</taxon>
        <taxon>Cytophagia</taxon>
        <taxon>Cytophagales</taxon>
        <taxon>Cyclobacteriaceae</taxon>
        <taxon>Cyclobacterium</taxon>
    </lineage>
</organism>
<gene>
    <name evidence="1" type="ORF">ADICYQ_1079</name>
</gene>
<sequence length="41" mass="4625">MNIKEIFSLLRLGSNKQRTGKMSGALFYSLAQRGYFLSGQL</sequence>
<reference evidence="1 2" key="1">
    <citation type="journal article" date="2013" name="Genome Announc.">
        <title>Draft Genome Sequence of Cyclobacterium qasimii Strain M12-11BT, Isolated from Arctic Marine Sediment.</title>
        <authorList>
            <person name="Shivaji S."/>
            <person name="Ara S."/>
            <person name="Singh A."/>
            <person name="Kumar Pinnaka A."/>
        </authorList>
    </citation>
    <scope>NUCLEOTIDE SEQUENCE [LARGE SCALE GENOMIC DNA]</scope>
    <source>
        <strain evidence="1 2">M12-11B</strain>
    </source>
</reference>
<dbReference type="AlphaFoldDB" id="S7VJ35"/>
<evidence type="ECO:0000313" key="2">
    <source>
        <dbReference type="Proteomes" id="UP000014974"/>
    </source>
</evidence>
<comment type="caution">
    <text evidence="1">The sequence shown here is derived from an EMBL/GenBank/DDBJ whole genome shotgun (WGS) entry which is preliminary data.</text>
</comment>
<proteinExistence type="predicted"/>
<name>S7VJ35_9BACT</name>
<protein>
    <submittedName>
        <fullName evidence="1">Uncharacterized protein</fullName>
    </submittedName>
</protein>
<dbReference type="Proteomes" id="UP000014974">
    <property type="component" value="Unassembled WGS sequence"/>
</dbReference>
<evidence type="ECO:0000313" key="1">
    <source>
        <dbReference type="EMBL" id="EPR70195.1"/>
    </source>
</evidence>
<accession>S7VJ35</accession>